<evidence type="ECO:0000313" key="1">
    <source>
        <dbReference type="EMBL" id="ACZ01374.1"/>
    </source>
</evidence>
<dbReference type="GeneID" id="54763078"/>
<organism evidence="1 2">
    <name type="scientific">Streptobacillus moniliformis (strain ATCC 14647 / DSM 12112 / NCTC 10651 / 9901)</name>
    <dbReference type="NCBI Taxonomy" id="519441"/>
    <lineage>
        <taxon>Bacteria</taxon>
        <taxon>Fusobacteriati</taxon>
        <taxon>Fusobacteriota</taxon>
        <taxon>Fusobacteriia</taxon>
        <taxon>Fusobacteriales</taxon>
        <taxon>Leptotrichiaceae</taxon>
        <taxon>Streptobacillus</taxon>
    </lineage>
</organism>
<dbReference type="EMBL" id="CP001779">
    <property type="protein sequence ID" value="ACZ01374.1"/>
    <property type="molecule type" value="Genomic_DNA"/>
</dbReference>
<dbReference type="RefSeq" id="WP_012858923.1">
    <property type="nucleotide sequence ID" value="NC_013515.1"/>
</dbReference>
<accession>D1AYJ8</accession>
<dbReference type="Proteomes" id="UP000002072">
    <property type="component" value="Chromosome"/>
</dbReference>
<dbReference type="AlphaFoldDB" id="D1AYJ8"/>
<name>D1AYJ8_STRM9</name>
<evidence type="ECO:0000313" key="2">
    <source>
        <dbReference type="Proteomes" id="UP000002072"/>
    </source>
</evidence>
<keyword evidence="2" id="KW-1185">Reference proteome</keyword>
<gene>
    <name evidence="1" type="ordered locus">Smon_0908</name>
</gene>
<dbReference type="KEGG" id="smf:Smon_0908"/>
<reference evidence="1 2" key="1">
    <citation type="journal article" date="2009" name="Stand. Genomic Sci.">
        <title>Complete genome sequence of Streptobacillus moniliformis type strain (9901T).</title>
        <authorList>
            <person name="Nolan M."/>
            <person name="Gronow S."/>
            <person name="Lapidus A."/>
            <person name="Ivanova N."/>
            <person name="Copeland A."/>
            <person name="Lucas S."/>
            <person name="Del Rio T.G."/>
            <person name="Chen F."/>
            <person name="Tice H."/>
            <person name="Pitluck S."/>
            <person name="Cheng J.F."/>
            <person name="Sims D."/>
            <person name="Meincke L."/>
            <person name="Bruce D."/>
            <person name="Goodwin L."/>
            <person name="Brettin T."/>
            <person name="Han C."/>
            <person name="Detter J.C."/>
            <person name="Ovchinikova G."/>
            <person name="Pati A."/>
            <person name="Mavromatis K."/>
            <person name="Mikhailova N."/>
            <person name="Chen A."/>
            <person name="Palaniappan K."/>
            <person name="Land M."/>
            <person name="Hauser L."/>
            <person name="Chang Y.J."/>
            <person name="Jeffries C.D."/>
            <person name="Rohde M."/>
            <person name="Sproer C."/>
            <person name="Goker M."/>
            <person name="Bristow J."/>
            <person name="Eisen J.A."/>
            <person name="Markowitz V."/>
            <person name="Hugenholtz P."/>
            <person name="Kyrpides N.C."/>
            <person name="Klenk H.P."/>
            <person name="Chain P."/>
        </authorList>
    </citation>
    <scope>NUCLEOTIDE SEQUENCE [LARGE SCALE GENOMIC DNA]</scope>
    <source>
        <strain evidence="2">ATCC 14647 / DSM 12112 / NCTC 10651 / 9901</strain>
    </source>
</reference>
<protein>
    <submittedName>
        <fullName evidence="1">Uncharacterized protein</fullName>
    </submittedName>
</protein>
<dbReference type="STRING" id="519441.Smon_0908"/>
<dbReference type="HOGENOM" id="CLU_3085275_0_0_0"/>
<sequence length="52" mass="6014">MAKIKIIITDDEIIEKEKIIELIKKLNKNELLKLKGFLEGLNFSTKVKNSEV</sequence>
<proteinExistence type="predicted"/>